<dbReference type="InterPro" id="IPR001900">
    <property type="entry name" value="RNase_II/R"/>
</dbReference>
<evidence type="ECO:0000313" key="3">
    <source>
        <dbReference type="Proteomes" id="UP000317550"/>
    </source>
</evidence>
<dbReference type="GO" id="GO:0005829">
    <property type="term" value="C:cytosol"/>
    <property type="evidence" value="ECO:0007669"/>
    <property type="project" value="TreeGrafter"/>
</dbReference>
<dbReference type="Proteomes" id="UP000317550">
    <property type="component" value="Chromosome"/>
</dbReference>
<feature type="domain" description="RNB" evidence="1">
    <location>
        <begin position="235"/>
        <end position="514"/>
    </location>
</feature>
<evidence type="ECO:0000313" key="2">
    <source>
        <dbReference type="EMBL" id="QDQ26815.1"/>
    </source>
</evidence>
<gene>
    <name evidence="2" type="ORF">FNU76_10805</name>
</gene>
<sequence>MNVFYEEDGTFKVATVMSETDATLQVEDARGKRSKIKAADVRLRFDKQTLGEFLPAAEALAADLDLDFLWEVSAGEEFGFADLAKEYYGPSPSVLESAALVLRLHGAPMYFYRKGKGRYKPALEDNLRAAKAGMEKKAREAVLMAEWQAELQAGRLPEALKSHVRSLLHRPDKNTIEWKAVAAAADALHKSPLRMLQGAGAIPDVEAWLLDGFLTEYFPKGTGFPAMELPPAPTDLPDAGVRAFSIDDANTTEIDDALSVTVLPDGNTRVGIHIAAPTLGQDAGSTMEQLVLGRLSTVYFPGDKITMLPDEVVQAFTLAEGRDCPAVSLYVTVTPDLQIIASESRLDRVHIAANLRHHDLDPVFNEYTVALPDGGPDYPWKSELLWLHRFAIALEIGRGKHDPNRIERPDYNFAIERDAAGAKRVQIGLRKRGSPMDKLVAELMILCNSTWGKQLADAHIPAIYRAQAMGRVRMTTQPSPHVGLGVAQYSWASSPLRRAVDFINQQQLLAMLSGQAPRYAPRDPMLFGALRDFDQTYNAYAEFQGRMERYWCLRWLEQEGVQEIGATVIKEDLVRFDGIPLVLRIAGLPELARGTPLKLQLIATDYLDLSLECRLLEAGEPVAVVEEEEDVADIAETLPEEGEPAAAEAVLEVDAAPAGEAV</sequence>
<protein>
    <submittedName>
        <fullName evidence="2">RNB domain-containing ribonuclease</fullName>
    </submittedName>
</protein>
<dbReference type="InterPro" id="IPR050180">
    <property type="entry name" value="RNR_Ribonuclease"/>
</dbReference>
<dbReference type="GO" id="GO:0004540">
    <property type="term" value="F:RNA nuclease activity"/>
    <property type="evidence" value="ECO:0007669"/>
    <property type="project" value="InterPro"/>
</dbReference>
<dbReference type="EMBL" id="CP041730">
    <property type="protein sequence ID" value="QDQ26815.1"/>
    <property type="molecule type" value="Genomic_DNA"/>
</dbReference>
<evidence type="ECO:0000259" key="1">
    <source>
        <dbReference type="SMART" id="SM00955"/>
    </source>
</evidence>
<dbReference type="PANTHER" id="PTHR23355:SF9">
    <property type="entry name" value="DIS3-LIKE EXONUCLEASE 2"/>
    <property type="match status" value="1"/>
</dbReference>
<dbReference type="GO" id="GO:0003723">
    <property type="term" value="F:RNA binding"/>
    <property type="evidence" value="ECO:0007669"/>
    <property type="project" value="InterPro"/>
</dbReference>
<dbReference type="GO" id="GO:0006402">
    <property type="term" value="P:mRNA catabolic process"/>
    <property type="evidence" value="ECO:0007669"/>
    <property type="project" value="TreeGrafter"/>
</dbReference>
<dbReference type="Pfam" id="PF00773">
    <property type="entry name" value="RNB"/>
    <property type="match status" value="1"/>
</dbReference>
<dbReference type="InterPro" id="IPR012340">
    <property type="entry name" value="NA-bd_OB-fold"/>
</dbReference>
<name>A0A516SF73_9NEIS</name>
<proteinExistence type="predicted"/>
<dbReference type="RefSeq" id="WP_144278209.1">
    <property type="nucleotide sequence ID" value="NZ_CP041730.1"/>
</dbReference>
<organism evidence="2 3">
    <name type="scientific">Chitinimonas arctica</name>
    <dbReference type="NCBI Taxonomy" id="2594795"/>
    <lineage>
        <taxon>Bacteria</taxon>
        <taxon>Pseudomonadati</taxon>
        <taxon>Pseudomonadota</taxon>
        <taxon>Betaproteobacteria</taxon>
        <taxon>Neisseriales</taxon>
        <taxon>Chitinibacteraceae</taxon>
        <taxon>Chitinimonas</taxon>
    </lineage>
</organism>
<dbReference type="SUPFAM" id="SSF50249">
    <property type="entry name" value="Nucleic acid-binding proteins"/>
    <property type="match status" value="1"/>
</dbReference>
<dbReference type="OrthoDB" id="5800376at2"/>
<accession>A0A516SF73</accession>
<reference evidence="3" key="1">
    <citation type="submission" date="2019-07" db="EMBL/GenBank/DDBJ databases">
        <title>Chitinimonas sp. nov., isolated from Ny-Alesund, arctica soil.</title>
        <authorList>
            <person name="Xu Q."/>
            <person name="Peng F."/>
        </authorList>
    </citation>
    <scope>NUCLEOTIDE SEQUENCE [LARGE SCALE GENOMIC DNA]</scope>
    <source>
        <strain evidence="3">R3-44</strain>
    </source>
</reference>
<dbReference type="AlphaFoldDB" id="A0A516SF73"/>
<dbReference type="PANTHER" id="PTHR23355">
    <property type="entry name" value="RIBONUCLEASE"/>
    <property type="match status" value="1"/>
</dbReference>
<keyword evidence="3" id="KW-1185">Reference proteome</keyword>
<dbReference type="SMART" id="SM00955">
    <property type="entry name" value="RNB"/>
    <property type="match status" value="1"/>
</dbReference>
<dbReference type="KEGG" id="cari:FNU76_10805"/>